<gene>
    <name evidence="2" type="ORF">EVAR_98660_1</name>
</gene>
<accession>A0A4C1XUF2</accession>
<dbReference type="AlphaFoldDB" id="A0A4C1XUF2"/>
<name>A0A4C1XUF2_EUMVA</name>
<protein>
    <submittedName>
        <fullName evidence="2">Uncharacterized protein</fullName>
    </submittedName>
</protein>
<sequence>MVIHQLLSSPQTEDEIMSFVFVCNLRAHLRITAGGDGVLYAVHGVTSQISAVVNSVPIHLYGVTGAVCLLEVGPETTTAPATCSITSRGLRRGASCRRHGESSRHGMSPGTVTGRFPFSHRPGAVCGGRVE</sequence>
<organism evidence="2 3">
    <name type="scientific">Eumeta variegata</name>
    <name type="common">Bagworm moth</name>
    <name type="synonym">Eumeta japonica</name>
    <dbReference type="NCBI Taxonomy" id="151549"/>
    <lineage>
        <taxon>Eukaryota</taxon>
        <taxon>Metazoa</taxon>
        <taxon>Ecdysozoa</taxon>
        <taxon>Arthropoda</taxon>
        <taxon>Hexapoda</taxon>
        <taxon>Insecta</taxon>
        <taxon>Pterygota</taxon>
        <taxon>Neoptera</taxon>
        <taxon>Endopterygota</taxon>
        <taxon>Lepidoptera</taxon>
        <taxon>Glossata</taxon>
        <taxon>Ditrysia</taxon>
        <taxon>Tineoidea</taxon>
        <taxon>Psychidae</taxon>
        <taxon>Oiketicinae</taxon>
        <taxon>Eumeta</taxon>
    </lineage>
</organism>
<dbReference type="EMBL" id="BGZK01000987">
    <property type="protein sequence ID" value="GBP67606.1"/>
    <property type="molecule type" value="Genomic_DNA"/>
</dbReference>
<evidence type="ECO:0000256" key="1">
    <source>
        <dbReference type="SAM" id="MobiDB-lite"/>
    </source>
</evidence>
<feature type="region of interest" description="Disordered" evidence="1">
    <location>
        <begin position="97"/>
        <end position="119"/>
    </location>
</feature>
<proteinExistence type="predicted"/>
<dbReference type="Proteomes" id="UP000299102">
    <property type="component" value="Unassembled WGS sequence"/>
</dbReference>
<evidence type="ECO:0000313" key="2">
    <source>
        <dbReference type="EMBL" id="GBP67606.1"/>
    </source>
</evidence>
<keyword evidence="3" id="KW-1185">Reference proteome</keyword>
<evidence type="ECO:0000313" key="3">
    <source>
        <dbReference type="Proteomes" id="UP000299102"/>
    </source>
</evidence>
<comment type="caution">
    <text evidence="2">The sequence shown here is derived from an EMBL/GenBank/DDBJ whole genome shotgun (WGS) entry which is preliminary data.</text>
</comment>
<reference evidence="2 3" key="1">
    <citation type="journal article" date="2019" name="Commun. Biol.">
        <title>The bagworm genome reveals a unique fibroin gene that provides high tensile strength.</title>
        <authorList>
            <person name="Kono N."/>
            <person name="Nakamura H."/>
            <person name="Ohtoshi R."/>
            <person name="Tomita M."/>
            <person name="Numata K."/>
            <person name="Arakawa K."/>
        </authorList>
    </citation>
    <scope>NUCLEOTIDE SEQUENCE [LARGE SCALE GENOMIC DNA]</scope>
</reference>